<dbReference type="InterPro" id="IPR026889">
    <property type="entry name" value="Zn_Tnp"/>
</dbReference>
<dbReference type="PANTHER" id="PTHR37023:SF1">
    <property type="entry name" value="ISSOD25 TRANSPOSASE TNPA_ISSOD25"/>
    <property type="match status" value="1"/>
</dbReference>
<dbReference type="PANTHER" id="PTHR37023">
    <property type="entry name" value="TRANSPOSASE"/>
    <property type="match status" value="1"/>
</dbReference>
<evidence type="ECO:0000313" key="3">
    <source>
        <dbReference type="EMBL" id="MDP4537941.1"/>
    </source>
</evidence>
<gene>
    <name evidence="3" type="ORF">Q3O60_17300</name>
</gene>
<name>A0ABT9H3S0_9GAMM</name>
<feature type="domain" description="Transposase IS801/IS1294" evidence="1">
    <location>
        <begin position="139"/>
        <end position="307"/>
    </location>
</feature>
<evidence type="ECO:0000313" key="4">
    <source>
        <dbReference type="Proteomes" id="UP001231616"/>
    </source>
</evidence>
<dbReference type="EMBL" id="JAUZVZ010000043">
    <property type="protein sequence ID" value="MDP4537941.1"/>
    <property type="molecule type" value="Genomic_DNA"/>
</dbReference>
<feature type="domain" description="Transposase zinc-binding" evidence="2">
    <location>
        <begin position="9"/>
        <end position="97"/>
    </location>
</feature>
<keyword evidence="4" id="KW-1185">Reference proteome</keyword>
<evidence type="ECO:0000259" key="1">
    <source>
        <dbReference type="Pfam" id="PF04986"/>
    </source>
</evidence>
<dbReference type="InterPro" id="IPR054832">
    <property type="entry name" value="transpos_IS91"/>
</dbReference>
<accession>A0ABT9H3S0</accession>
<comment type="caution">
    <text evidence="3">The sequence shown here is derived from an EMBL/GenBank/DDBJ whole genome shotgun (WGS) entry which is preliminary data.</text>
</comment>
<proteinExistence type="predicted"/>
<protein>
    <submittedName>
        <fullName evidence="3">IS91 family transposase</fullName>
    </submittedName>
</protein>
<sequence length="362" mass="41724">MSLHLSEVLERFLPAYKQAYALNWQQATACTHISQCRTAALGQQLWQCDSCQQQQVVYCSCRDRHCPRCQGQRTRDWIAAQAANLVQAKYFHLVFTLPHELNVMSQYAPEKLYKSLFSAVWQTLSKFASQHLKTAGELGMTAVLHTWGQTLTQHIHLHCLIPGGMLSQTERWQVITKGYLFPVKALSTVFRAKMMQQLREHQLEIPSAETLMSKPWTVFSKACLCKPQTVLRYLGRYTRKGVLHESRLQHIGAESVSFNYRDYQDGNKRKVMTLSGCEFIRRYLSHVLPKGFMRIRHYGLLANRCRRRKLAIIRGQEKKPKSETETKATEPDKPCWHCPHCHVGQLHLASLLIYRPSAIADG</sequence>
<evidence type="ECO:0000259" key="2">
    <source>
        <dbReference type="Pfam" id="PF14319"/>
    </source>
</evidence>
<dbReference type="Proteomes" id="UP001231616">
    <property type="component" value="Unassembled WGS sequence"/>
</dbReference>
<dbReference type="NCBIfam" id="NF033538">
    <property type="entry name" value="transpos_IS91"/>
    <property type="match status" value="1"/>
</dbReference>
<reference evidence="3 4" key="1">
    <citation type="submission" date="2023-08" db="EMBL/GenBank/DDBJ databases">
        <authorList>
            <person name="Joshi A."/>
            <person name="Thite S."/>
        </authorList>
    </citation>
    <scope>NUCLEOTIDE SEQUENCE [LARGE SCALE GENOMIC DNA]</scope>
    <source>
        <strain evidence="3 4">AC40</strain>
    </source>
</reference>
<organism evidence="3 4">
    <name type="scientific">Alkalimonas collagenimarina</name>
    <dbReference type="NCBI Taxonomy" id="400390"/>
    <lineage>
        <taxon>Bacteria</taxon>
        <taxon>Pseudomonadati</taxon>
        <taxon>Pseudomonadota</taxon>
        <taxon>Gammaproteobacteria</taxon>
        <taxon>Alkalimonas</taxon>
    </lineage>
</organism>
<dbReference type="Pfam" id="PF04986">
    <property type="entry name" value="Y2_Tnp"/>
    <property type="match status" value="1"/>
</dbReference>
<dbReference type="Pfam" id="PF14319">
    <property type="entry name" value="Zn_Tnp_IS91"/>
    <property type="match status" value="1"/>
</dbReference>
<dbReference type="RefSeq" id="WP_305895181.1">
    <property type="nucleotide sequence ID" value="NZ_JAUZVZ010000043.1"/>
</dbReference>
<dbReference type="InterPro" id="IPR007069">
    <property type="entry name" value="Transposase_32"/>
</dbReference>